<feature type="region of interest" description="Disordered" evidence="1">
    <location>
        <begin position="1"/>
        <end position="27"/>
    </location>
</feature>
<organism evidence="3 4">
    <name type="scientific">Roridomyces roridus</name>
    <dbReference type="NCBI Taxonomy" id="1738132"/>
    <lineage>
        <taxon>Eukaryota</taxon>
        <taxon>Fungi</taxon>
        <taxon>Dikarya</taxon>
        <taxon>Basidiomycota</taxon>
        <taxon>Agaricomycotina</taxon>
        <taxon>Agaricomycetes</taxon>
        <taxon>Agaricomycetidae</taxon>
        <taxon>Agaricales</taxon>
        <taxon>Marasmiineae</taxon>
        <taxon>Mycenaceae</taxon>
        <taxon>Roridomyces</taxon>
    </lineage>
</organism>
<sequence>MPKARRARLTRQKKKNAAGLPLGREKNAPTEEEWAQMQHYTGFSVVDTQQEEFQFEAGQVALVWPNGRRLGDTLRLQDYWVCRIQSIRATTPENVLHWFYAKHDATAMFPALSHIGEFERLESNHADCISSSVFDGKIDMKQFDESTLYPEPIQDGELYFRYTIDVNTKTISPAVQTTCTCNRSYNPSDDDPGSLMHFCSRPSCQKYFHSRCIANEPAAAAERDRGFLLLDPDSDDRVEIEDALAAGTSASASAPRPKKKKQRSNRAEGSPIPVLGPAAAQIFSNLPPALVKAAEQPIVRGAAFRAGGVVGNISAVMAARRLVFHSLRTGEFDDENWEENMPERWEELVNVTLEDAEGEGEGEKEKEDTGGGGSRKRKLQARCNGKGKAVDRGEILALNCPKCGGPI</sequence>
<protein>
    <recommendedName>
        <fullName evidence="2">BAH domain-containing protein</fullName>
    </recommendedName>
</protein>
<dbReference type="AlphaFoldDB" id="A0AAD7BRT0"/>
<feature type="region of interest" description="Disordered" evidence="1">
    <location>
        <begin position="354"/>
        <end position="384"/>
    </location>
</feature>
<feature type="region of interest" description="Disordered" evidence="1">
    <location>
        <begin position="245"/>
        <end position="274"/>
    </location>
</feature>
<dbReference type="EMBL" id="JARKIF010000010">
    <property type="protein sequence ID" value="KAJ7628721.1"/>
    <property type="molecule type" value="Genomic_DNA"/>
</dbReference>
<proteinExistence type="predicted"/>
<evidence type="ECO:0000259" key="2">
    <source>
        <dbReference type="PROSITE" id="PS51038"/>
    </source>
</evidence>
<feature type="compositionally biased region" description="Basic residues" evidence="1">
    <location>
        <begin position="1"/>
        <end position="16"/>
    </location>
</feature>
<evidence type="ECO:0000313" key="4">
    <source>
        <dbReference type="Proteomes" id="UP001221142"/>
    </source>
</evidence>
<evidence type="ECO:0000256" key="1">
    <source>
        <dbReference type="SAM" id="MobiDB-lite"/>
    </source>
</evidence>
<dbReference type="InterPro" id="IPR001025">
    <property type="entry name" value="BAH_dom"/>
</dbReference>
<dbReference type="GO" id="GO:0003682">
    <property type="term" value="F:chromatin binding"/>
    <property type="evidence" value="ECO:0007669"/>
    <property type="project" value="InterPro"/>
</dbReference>
<keyword evidence="4" id="KW-1185">Reference proteome</keyword>
<reference evidence="3" key="1">
    <citation type="submission" date="2023-03" db="EMBL/GenBank/DDBJ databases">
        <title>Massive genome expansion in bonnet fungi (Mycena s.s.) driven by repeated elements and novel gene families across ecological guilds.</title>
        <authorList>
            <consortium name="Lawrence Berkeley National Laboratory"/>
            <person name="Harder C.B."/>
            <person name="Miyauchi S."/>
            <person name="Viragh M."/>
            <person name="Kuo A."/>
            <person name="Thoen E."/>
            <person name="Andreopoulos B."/>
            <person name="Lu D."/>
            <person name="Skrede I."/>
            <person name="Drula E."/>
            <person name="Henrissat B."/>
            <person name="Morin E."/>
            <person name="Kohler A."/>
            <person name="Barry K."/>
            <person name="LaButti K."/>
            <person name="Morin E."/>
            <person name="Salamov A."/>
            <person name="Lipzen A."/>
            <person name="Mereny Z."/>
            <person name="Hegedus B."/>
            <person name="Baldrian P."/>
            <person name="Stursova M."/>
            <person name="Weitz H."/>
            <person name="Taylor A."/>
            <person name="Grigoriev I.V."/>
            <person name="Nagy L.G."/>
            <person name="Martin F."/>
            <person name="Kauserud H."/>
        </authorList>
    </citation>
    <scope>NUCLEOTIDE SEQUENCE</scope>
    <source>
        <strain evidence="3">9284</strain>
    </source>
</reference>
<dbReference type="SUPFAM" id="SSF57903">
    <property type="entry name" value="FYVE/PHD zinc finger"/>
    <property type="match status" value="1"/>
</dbReference>
<comment type="caution">
    <text evidence="3">The sequence shown here is derived from an EMBL/GenBank/DDBJ whole genome shotgun (WGS) entry which is preliminary data.</text>
</comment>
<name>A0AAD7BRT0_9AGAR</name>
<evidence type="ECO:0000313" key="3">
    <source>
        <dbReference type="EMBL" id="KAJ7628721.1"/>
    </source>
</evidence>
<dbReference type="Proteomes" id="UP001221142">
    <property type="component" value="Unassembled WGS sequence"/>
</dbReference>
<dbReference type="InterPro" id="IPR011011">
    <property type="entry name" value="Znf_FYVE_PHD"/>
</dbReference>
<feature type="domain" description="BAH" evidence="2">
    <location>
        <begin position="53"/>
        <end position="175"/>
    </location>
</feature>
<gene>
    <name evidence="3" type="ORF">FB45DRAFT_919097</name>
</gene>
<dbReference type="PROSITE" id="PS51038">
    <property type="entry name" value="BAH"/>
    <property type="match status" value="1"/>
</dbReference>
<feature type="compositionally biased region" description="Low complexity" evidence="1">
    <location>
        <begin position="245"/>
        <end position="255"/>
    </location>
</feature>
<accession>A0AAD7BRT0</accession>
<dbReference type="PANTHER" id="PTHR46364">
    <property type="entry name" value="OS08G0421900 PROTEIN"/>
    <property type="match status" value="1"/>
</dbReference>